<dbReference type="SUPFAM" id="SSF82171">
    <property type="entry name" value="DPP6 N-terminal domain-like"/>
    <property type="match status" value="1"/>
</dbReference>
<organism evidence="3 5">
    <name type="scientific">Streptococcus gallolyticus</name>
    <dbReference type="NCBI Taxonomy" id="315405"/>
    <lineage>
        <taxon>Bacteria</taxon>
        <taxon>Bacillati</taxon>
        <taxon>Bacillota</taxon>
        <taxon>Bacilli</taxon>
        <taxon>Lactobacillales</taxon>
        <taxon>Streptococcaceae</taxon>
        <taxon>Streptococcus</taxon>
    </lineage>
</organism>
<evidence type="ECO:0000313" key="2">
    <source>
        <dbReference type="EMBL" id="KXT67705.1"/>
    </source>
</evidence>
<sequence length="359" mass="40994">MKKKFWLILLAMGVLGLSGCQSKANSEPAKAYDLAISYGNQITTFKTDNNQLEKVETRQLFDKDIGIWQERLQSVKGNLYGGTHESIDSFKMYLFDVEPKTLKGKLTEVGGNDIYGSASDEEYIYTTAVFLGHTDFYKYDTDLHQVTKKSIKEDGLMNLTNDMIFVGDTLYVLVGAVDNETATNANYLWVMNKQLEVQEKIDLNYTEGGYFRMVEADGKIYITAAKEGIREDGEPDGGQHILVYDLASGETSRIETELEYPKFIYYDEARHQLLVLHDPLYVADYTWTIIDLETLSQTQLTFPEIASGMLEVFFTQTDSDYYFLFNEQLVKYSVDTQEKTIYDLSKFGIDYADAIIFSE</sequence>
<evidence type="ECO:0008006" key="6">
    <source>
        <dbReference type="Google" id="ProtNLM"/>
    </source>
</evidence>
<dbReference type="AlphaFoldDB" id="A0A139R3Z7"/>
<dbReference type="EMBL" id="LQXV01000150">
    <property type="protein sequence ID" value="KXU09364.1"/>
    <property type="molecule type" value="Genomic_DNA"/>
</dbReference>
<dbReference type="Proteomes" id="UP000071927">
    <property type="component" value="Unassembled WGS sequence"/>
</dbReference>
<evidence type="ECO:0000313" key="3">
    <source>
        <dbReference type="EMBL" id="KXU09364.1"/>
    </source>
</evidence>
<keyword evidence="1" id="KW-0732">Signal</keyword>
<dbReference type="PATRIC" id="fig|315405.11.peg.1589"/>
<dbReference type="PROSITE" id="PS51257">
    <property type="entry name" value="PROKAR_LIPOPROTEIN"/>
    <property type="match status" value="1"/>
</dbReference>
<gene>
    <name evidence="2" type="ORF">SGADD02_01341</name>
    <name evidence="3" type="ORF">SGADD03_00854</name>
</gene>
<evidence type="ECO:0000313" key="5">
    <source>
        <dbReference type="Proteomes" id="UP000071927"/>
    </source>
</evidence>
<accession>A0A139R3Z7</accession>
<feature type="chain" id="PRO_5010448371" description="Lipoprotein" evidence="1">
    <location>
        <begin position="25"/>
        <end position="359"/>
    </location>
</feature>
<dbReference type="Proteomes" id="UP000070198">
    <property type="component" value="Unassembled WGS sequence"/>
</dbReference>
<comment type="caution">
    <text evidence="3">The sequence shown here is derived from an EMBL/GenBank/DDBJ whole genome shotgun (WGS) entry which is preliminary data.</text>
</comment>
<name>A0A139R3Z7_9STRE</name>
<reference evidence="4 5" key="1">
    <citation type="submission" date="2016-01" db="EMBL/GenBank/DDBJ databases">
        <title>Highly variable Streptococcus oralis are common among viridans streptococci isolated from primates.</title>
        <authorList>
            <person name="Denapaite D."/>
            <person name="Rieger M."/>
            <person name="Koendgen S."/>
            <person name="Brueckner R."/>
            <person name="Ochigava I."/>
            <person name="Kappeler P."/>
            <person name="Maetz-Rensing K."/>
            <person name="Leendertz F."/>
            <person name="Hakenbeck R."/>
        </authorList>
    </citation>
    <scope>NUCLEOTIDE SEQUENCE [LARGE SCALE GENOMIC DNA]</scope>
    <source>
        <strain evidence="2 4">DD02</strain>
        <strain evidence="3 5">DD03</strain>
    </source>
</reference>
<evidence type="ECO:0000313" key="4">
    <source>
        <dbReference type="Proteomes" id="UP000070198"/>
    </source>
</evidence>
<dbReference type="RefSeq" id="WP_061458835.1">
    <property type="nucleotide sequence ID" value="NZ_KQ968748.1"/>
</dbReference>
<protein>
    <recommendedName>
        <fullName evidence="6">Lipoprotein</fullName>
    </recommendedName>
</protein>
<evidence type="ECO:0000256" key="1">
    <source>
        <dbReference type="SAM" id="SignalP"/>
    </source>
</evidence>
<proteinExistence type="predicted"/>
<dbReference type="EMBL" id="LQOF01000288">
    <property type="protein sequence ID" value="KXT67705.1"/>
    <property type="molecule type" value="Genomic_DNA"/>
</dbReference>
<feature type="signal peptide" evidence="1">
    <location>
        <begin position="1"/>
        <end position="24"/>
    </location>
</feature>